<evidence type="ECO:0000259" key="2">
    <source>
        <dbReference type="PROSITE" id="PS50800"/>
    </source>
</evidence>
<reference evidence="3 4" key="1">
    <citation type="submission" date="2019-12" db="EMBL/GenBank/DDBJ databases">
        <authorList>
            <person name="Ayuk M.A."/>
            <person name="Robinson C.J."/>
            <person name="Anderson W.A."/>
            <person name="Ullah H."/>
            <person name="Gugssa A."/>
            <person name="Somiranjan G."/>
            <person name="Allen A."/>
            <person name="Lourds M.F."/>
            <person name="Quagraine B.K."/>
            <person name="Smith M."/>
            <person name="Moore M."/>
            <person name="Oliver J."/>
            <person name="Irabor E."/>
            <person name="Roy S.D."/>
            <person name="Bassey G."/>
            <person name="Louis B.N."/>
            <person name="Adu D."/>
            <person name="Akhimien C.E."/>
            <person name="Annor K."/>
            <person name="Archibald A."/>
            <person name="Ashagre K.C."/>
            <person name="Baity M.R."/>
            <person name="Barnes K.J."/>
            <person name="Barrios L.E."/>
            <person name="Black A.C."/>
            <person name="Bowen'Kauth M.S."/>
            <person name="Bowman K.N."/>
            <person name="Breaux D.L."/>
            <person name="Brooks J.A."/>
            <person name="Bwayili H.A."/>
            <person name="Caine T."/>
            <person name="Williams A.Y."/>
            <person name="Norris L.J."/>
            <person name="Nwozo E.O."/>
            <person name="Prosper P.L."/>
            <person name="Rankin N.A."/>
            <person name="Richardson K.M."/>
            <person name="Robinson D.M."/>
            <person name="Salters D.J."/>
            <person name="Savage M.A."/>
            <person name="Solomon S.M."/>
            <person name="Williams L.R."/>
            <person name="Curtis N."/>
            <person name="Garlena R.A."/>
            <person name="Russell D.A."/>
            <person name="Pope W.H."/>
            <person name="Jacobs-Sera D."/>
            <person name="Hatfull G.F."/>
        </authorList>
    </citation>
    <scope>NUCLEOTIDE SEQUENCE [LARGE SCALE GENOMIC DNA]</scope>
</reference>
<feature type="region of interest" description="Disordered" evidence="1">
    <location>
        <begin position="78"/>
        <end position="97"/>
    </location>
</feature>
<dbReference type="PROSITE" id="PS50800">
    <property type="entry name" value="SAP"/>
    <property type="match status" value="1"/>
</dbReference>
<dbReference type="RefSeq" id="YP_010649278.1">
    <property type="nucleotide sequence ID" value="NC_070765.1"/>
</dbReference>
<dbReference type="InterPro" id="IPR036361">
    <property type="entry name" value="SAP_dom_sf"/>
</dbReference>
<feature type="domain" description="SAP" evidence="2">
    <location>
        <begin position="135"/>
        <end position="169"/>
    </location>
</feature>
<sequence>MSMQVDHSRPLTKEEKVWLHQWSLDWVIEENERIHGKQGDGEPPNVQAALEDAGFKAPPPPPGPTTVAGQGTVLTGPVVVEGENDQPPAPGTIGTRVELPRDHPLTAAIDDSTPAGGQQAAEADEWDAKAVRAEVNELTVDELKENLRELDEPVSGDKAELQKRLFNALKKAHEAS</sequence>
<gene>
    <name evidence="3" type="primary">29</name>
    <name evidence="3" type="ORF">SEA_ONYINYE_29</name>
</gene>
<protein>
    <recommendedName>
        <fullName evidence="2">SAP domain-containing protein</fullName>
    </recommendedName>
</protein>
<evidence type="ECO:0000256" key="1">
    <source>
        <dbReference type="SAM" id="MobiDB-lite"/>
    </source>
</evidence>
<dbReference type="SUPFAM" id="SSF68906">
    <property type="entry name" value="SAP domain"/>
    <property type="match status" value="1"/>
</dbReference>
<dbReference type="Gene3D" id="1.10.720.30">
    <property type="entry name" value="SAP domain"/>
    <property type="match status" value="1"/>
</dbReference>
<evidence type="ECO:0000313" key="4">
    <source>
        <dbReference type="Proteomes" id="UP000463915"/>
    </source>
</evidence>
<dbReference type="SMART" id="SM00513">
    <property type="entry name" value="SAP"/>
    <property type="match status" value="1"/>
</dbReference>
<dbReference type="EMBL" id="MN813687">
    <property type="protein sequence ID" value="QHB37435.1"/>
    <property type="molecule type" value="Genomic_DNA"/>
</dbReference>
<evidence type="ECO:0000313" key="3">
    <source>
        <dbReference type="EMBL" id="QHB37435.1"/>
    </source>
</evidence>
<keyword evidence="4" id="KW-1185">Reference proteome</keyword>
<organism evidence="3 4">
    <name type="scientific">Mycobacterium phage Onyinye</name>
    <dbReference type="NCBI Taxonomy" id="2686235"/>
    <lineage>
        <taxon>Viruses</taxon>
        <taxon>Duplodnaviria</taxon>
        <taxon>Heunggongvirae</taxon>
        <taxon>Uroviricota</taxon>
        <taxon>Caudoviricetes</taxon>
        <taxon>Onyinyevirus</taxon>
        <taxon>Onyinyevirus onyinye</taxon>
    </lineage>
</organism>
<name>A0A6B9LFA3_9CAUD</name>
<proteinExistence type="predicted"/>
<feature type="region of interest" description="Disordered" evidence="1">
    <location>
        <begin position="52"/>
        <end position="71"/>
    </location>
</feature>
<dbReference type="InterPro" id="IPR003034">
    <property type="entry name" value="SAP_dom"/>
</dbReference>
<dbReference type="Pfam" id="PF02037">
    <property type="entry name" value="SAP"/>
    <property type="match status" value="1"/>
</dbReference>
<accession>A0A6B9LFA3</accession>
<dbReference type="Proteomes" id="UP000463915">
    <property type="component" value="Segment"/>
</dbReference>
<dbReference type="GeneID" id="77924826"/>
<dbReference type="KEGG" id="vg:77924826"/>